<protein>
    <submittedName>
        <fullName evidence="2">Uncharacterized protein</fullName>
    </submittedName>
</protein>
<feature type="region of interest" description="Disordered" evidence="1">
    <location>
        <begin position="207"/>
        <end position="238"/>
    </location>
</feature>
<dbReference type="eggNOG" id="ENOG502QQJ2">
    <property type="taxonomic scope" value="Eukaryota"/>
</dbReference>
<feature type="region of interest" description="Disordered" evidence="1">
    <location>
        <begin position="26"/>
        <end position="83"/>
    </location>
</feature>
<feature type="compositionally biased region" description="Low complexity" evidence="1">
    <location>
        <begin position="51"/>
        <end position="70"/>
    </location>
</feature>
<dbReference type="Proteomes" id="UP000002009">
    <property type="component" value="Chromosome 16"/>
</dbReference>
<accession>C1EJ51</accession>
<dbReference type="RefSeq" id="XP_002506717.1">
    <property type="nucleotide sequence ID" value="XM_002506671.1"/>
</dbReference>
<dbReference type="STRING" id="296587.C1EJ51"/>
<organism evidence="2 3">
    <name type="scientific">Micromonas commoda (strain RCC299 / NOUM17 / CCMP2709)</name>
    <name type="common">Picoplanktonic green alga</name>
    <dbReference type="NCBI Taxonomy" id="296587"/>
    <lineage>
        <taxon>Eukaryota</taxon>
        <taxon>Viridiplantae</taxon>
        <taxon>Chlorophyta</taxon>
        <taxon>Mamiellophyceae</taxon>
        <taxon>Mamiellales</taxon>
        <taxon>Mamiellaceae</taxon>
        <taxon>Micromonas</taxon>
    </lineage>
</organism>
<dbReference type="EMBL" id="CP001334">
    <property type="protein sequence ID" value="ACO67975.1"/>
    <property type="molecule type" value="Genomic_DNA"/>
</dbReference>
<dbReference type="AlphaFoldDB" id="C1EJ51"/>
<dbReference type="FunCoup" id="C1EJ51">
    <property type="interactions" value="172"/>
</dbReference>
<dbReference type="GeneID" id="8249801"/>
<name>C1EJ51_MICCC</name>
<dbReference type="KEGG" id="mis:MICPUN_64809"/>
<evidence type="ECO:0000256" key="1">
    <source>
        <dbReference type="SAM" id="MobiDB-lite"/>
    </source>
</evidence>
<dbReference type="PANTHER" id="PTHR35320">
    <property type="entry name" value="ATP-DEPENDENT CLP PROTEASE ATP-BINDING SUBUNIT"/>
    <property type="match status" value="1"/>
</dbReference>
<proteinExistence type="predicted"/>
<dbReference type="OrthoDB" id="2019561at2759"/>
<reference evidence="2 3" key="1">
    <citation type="journal article" date="2009" name="Science">
        <title>Green evolution and dynamic adaptations revealed by genomes of the marine picoeukaryotes Micromonas.</title>
        <authorList>
            <person name="Worden A.Z."/>
            <person name="Lee J.H."/>
            <person name="Mock T."/>
            <person name="Rouze P."/>
            <person name="Simmons M.P."/>
            <person name="Aerts A.L."/>
            <person name="Allen A.E."/>
            <person name="Cuvelier M.L."/>
            <person name="Derelle E."/>
            <person name="Everett M.V."/>
            <person name="Foulon E."/>
            <person name="Grimwood J."/>
            <person name="Gundlach H."/>
            <person name="Henrissat B."/>
            <person name="Napoli C."/>
            <person name="McDonald S.M."/>
            <person name="Parker M.S."/>
            <person name="Rombauts S."/>
            <person name="Salamov A."/>
            <person name="Von Dassow P."/>
            <person name="Badger J.H."/>
            <person name="Coutinho P.M."/>
            <person name="Demir E."/>
            <person name="Dubchak I."/>
            <person name="Gentemann C."/>
            <person name="Eikrem W."/>
            <person name="Gready J.E."/>
            <person name="John U."/>
            <person name="Lanier W."/>
            <person name="Lindquist E.A."/>
            <person name="Lucas S."/>
            <person name="Mayer K.F."/>
            <person name="Moreau H."/>
            <person name="Not F."/>
            <person name="Otillar R."/>
            <person name="Panaud O."/>
            <person name="Pangilinan J."/>
            <person name="Paulsen I."/>
            <person name="Piegu B."/>
            <person name="Poliakov A."/>
            <person name="Robbens S."/>
            <person name="Schmutz J."/>
            <person name="Toulza E."/>
            <person name="Wyss T."/>
            <person name="Zelensky A."/>
            <person name="Zhou K."/>
            <person name="Armbrust E.V."/>
            <person name="Bhattacharya D."/>
            <person name="Goodenough U.W."/>
            <person name="Van de Peer Y."/>
            <person name="Grigoriev I.V."/>
        </authorList>
    </citation>
    <scope>NUCLEOTIDE SEQUENCE [LARGE SCALE GENOMIC DNA]</scope>
    <source>
        <strain evidence="3">RCC299 / NOUM17</strain>
    </source>
</reference>
<sequence length="370" mass="38995">MGVTVVTAAFGSVPRVGIAGVDARTRRRGPRGVARVAPFPFPTHRNRREASSSSSSSSPRATRAPPACSAGPRPPGSDARPGWRVALTTMPATRPTLGVSFWPDFAYDASGATTLGVVTDKKGPVLHLDFDVSTFEGPPVCGRTTTVLGVPLPPGIRIDIVPISLRGFLDTSTGECRLDFDARFKGSIFGEGFIALPPMTVRSPLTTDATRGARRSATGSRFGTVPPPKQEAGGSPARGGVTMNSVALDVCAGGKAGDLAELVAVASVPRVTGPWDWLMNALLQLPADALAVLPCRLRTWDPSEPLNAAGENASNASDAERLVVRALDDRFEIHAHRRRTRPTVTGEQTTMAMLTFGAATFVEESHQLVL</sequence>
<gene>
    <name evidence="2" type="ORF">MICPUN_64809</name>
</gene>
<keyword evidence="3" id="KW-1185">Reference proteome</keyword>
<dbReference type="PANTHER" id="PTHR35320:SF1">
    <property type="entry name" value="ATP-DEPENDENT CLP PROTEASE ATP-BINDING SUBUNIT"/>
    <property type="match status" value="1"/>
</dbReference>
<evidence type="ECO:0000313" key="3">
    <source>
        <dbReference type="Proteomes" id="UP000002009"/>
    </source>
</evidence>
<dbReference type="InParanoid" id="C1EJ51"/>
<evidence type="ECO:0000313" key="2">
    <source>
        <dbReference type="EMBL" id="ACO67975.1"/>
    </source>
</evidence>